<dbReference type="AlphaFoldDB" id="A0AAW1B9B0"/>
<dbReference type="InterPro" id="IPR036896">
    <property type="entry name" value="Avidin-like_sf"/>
</dbReference>
<keyword evidence="3" id="KW-0732">Signal</keyword>
<evidence type="ECO:0000313" key="5">
    <source>
        <dbReference type="EMBL" id="KAK9398803.1"/>
    </source>
</evidence>
<keyword evidence="2" id="KW-0964">Secreted</keyword>
<dbReference type="InterPro" id="IPR005468">
    <property type="entry name" value="Avidin/str"/>
</dbReference>
<dbReference type="Pfam" id="PF01382">
    <property type="entry name" value="Avidin"/>
    <property type="match status" value="1"/>
</dbReference>
<comment type="caution">
    <text evidence="5">The sequence shown here is derived from an EMBL/GenBank/DDBJ whole genome shotgun (WGS) entry which is preliminary data.</text>
</comment>
<evidence type="ECO:0000256" key="4">
    <source>
        <dbReference type="SAM" id="Phobius"/>
    </source>
</evidence>
<gene>
    <name evidence="5" type="ORF">NXF25_013772</name>
</gene>
<keyword evidence="6" id="KW-1185">Reference proteome</keyword>
<keyword evidence="4" id="KW-0812">Transmembrane</keyword>
<keyword evidence="4" id="KW-0472">Membrane</keyword>
<protein>
    <submittedName>
        <fullName evidence="5">Avidin-like</fullName>
    </submittedName>
</protein>
<dbReference type="Gene3D" id="2.40.128.30">
    <property type="entry name" value="Avidin-like"/>
    <property type="match status" value="1"/>
</dbReference>
<sequence length="285" mass="31200">MSYKILDNREEGARLERWRTNAGRGALVESQPSKNARVGSAAGAPREEMPPLPLLWKCCSELAEGQRFRRSIRPQSRAVEGGCASGAFPPPGKPPATNLCSGGRQEQLVGAGWLRRGCRFLGVDRTQCHHAECQKPWDPTDTQRFLLRAPLSLVTCCRGWCSRCADNRAIRPRGVPKVVWQVPPLTDFRMRCLCQPHPAWAALGVGQSSLIGTWKNDLNSTMEINSIGNTGVFSGLCKTAVSASDNPIGPSPLQAIQHQGPQPTFGLTLIFIACIFNLSAWYFSC</sequence>
<dbReference type="PANTHER" id="PTHR34399:SF3">
    <property type="entry name" value="AVID PROTEIN-RELATED"/>
    <property type="match status" value="1"/>
</dbReference>
<proteinExistence type="predicted"/>
<evidence type="ECO:0000256" key="1">
    <source>
        <dbReference type="ARBA" id="ARBA00004613"/>
    </source>
</evidence>
<evidence type="ECO:0000313" key="6">
    <source>
        <dbReference type="Proteomes" id="UP001474421"/>
    </source>
</evidence>
<accession>A0AAW1B9B0</accession>
<evidence type="ECO:0000256" key="3">
    <source>
        <dbReference type="ARBA" id="ARBA00022729"/>
    </source>
</evidence>
<feature type="transmembrane region" description="Helical" evidence="4">
    <location>
        <begin position="264"/>
        <end position="283"/>
    </location>
</feature>
<reference evidence="5 6" key="1">
    <citation type="journal article" date="2024" name="Proc. Natl. Acad. Sci. U.S.A.">
        <title>The genetic regulatory architecture and epigenomic basis for age-related changes in rattlesnake venom.</title>
        <authorList>
            <person name="Hogan M.P."/>
            <person name="Holding M.L."/>
            <person name="Nystrom G.S."/>
            <person name="Colston T.J."/>
            <person name="Bartlett D.A."/>
            <person name="Mason A.J."/>
            <person name="Ellsworth S.A."/>
            <person name="Rautsaw R.M."/>
            <person name="Lawrence K.C."/>
            <person name="Strickland J.L."/>
            <person name="He B."/>
            <person name="Fraser P."/>
            <person name="Margres M.J."/>
            <person name="Gilbert D.M."/>
            <person name="Gibbs H.L."/>
            <person name="Parkinson C.L."/>
            <person name="Rokyta D.R."/>
        </authorList>
    </citation>
    <scope>NUCLEOTIDE SEQUENCE [LARGE SCALE GENOMIC DNA]</scope>
    <source>
        <strain evidence="5">DRR0105</strain>
    </source>
</reference>
<dbReference type="InterPro" id="IPR051764">
    <property type="entry name" value="Avidin/Streptavidin-rel"/>
</dbReference>
<evidence type="ECO:0000256" key="2">
    <source>
        <dbReference type="ARBA" id="ARBA00022525"/>
    </source>
</evidence>
<name>A0AAW1B9B0_CROAD</name>
<dbReference type="GO" id="GO:0005576">
    <property type="term" value="C:extracellular region"/>
    <property type="evidence" value="ECO:0007669"/>
    <property type="project" value="UniProtKB-SubCell"/>
</dbReference>
<keyword evidence="4" id="KW-1133">Transmembrane helix</keyword>
<comment type="subcellular location">
    <subcellularLocation>
        <location evidence="1">Secreted</location>
    </subcellularLocation>
</comment>
<dbReference type="EMBL" id="JAOTOJ010000007">
    <property type="protein sequence ID" value="KAK9398803.1"/>
    <property type="molecule type" value="Genomic_DNA"/>
</dbReference>
<dbReference type="PROSITE" id="PS51326">
    <property type="entry name" value="AVIDIN_2"/>
    <property type="match status" value="1"/>
</dbReference>
<dbReference type="GO" id="GO:0009374">
    <property type="term" value="F:biotin binding"/>
    <property type="evidence" value="ECO:0007669"/>
    <property type="project" value="InterPro"/>
</dbReference>
<dbReference type="SUPFAM" id="SSF50876">
    <property type="entry name" value="Avidin/streptavidin"/>
    <property type="match status" value="1"/>
</dbReference>
<organism evidence="5 6">
    <name type="scientific">Crotalus adamanteus</name>
    <name type="common">Eastern diamondback rattlesnake</name>
    <dbReference type="NCBI Taxonomy" id="8729"/>
    <lineage>
        <taxon>Eukaryota</taxon>
        <taxon>Metazoa</taxon>
        <taxon>Chordata</taxon>
        <taxon>Craniata</taxon>
        <taxon>Vertebrata</taxon>
        <taxon>Euteleostomi</taxon>
        <taxon>Lepidosauria</taxon>
        <taxon>Squamata</taxon>
        <taxon>Bifurcata</taxon>
        <taxon>Unidentata</taxon>
        <taxon>Episquamata</taxon>
        <taxon>Toxicofera</taxon>
        <taxon>Serpentes</taxon>
        <taxon>Colubroidea</taxon>
        <taxon>Viperidae</taxon>
        <taxon>Crotalinae</taxon>
        <taxon>Crotalus</taxon>
    </lineage>
</organism>
<dbReference type="Proteomes" id="UP001474421">
    <property type="component" value="Unassembled WGS sequence"/>
</dbReference>
<dbReference type="PANTHER" id="PTHR34399">
    <property type="entry name" value="AVIDIN-RELATED"/>
    <property type="match status" value="1"/>
</dbReference>